<name>A0A4D6DWU9_9CAUD</name>
<accession>A0A4D6DWU9</accession>
<reference evidence="2 3" key="1">
    <citation type="submission" date="2019-03" db="EMBL/GenBank/DDBJ databases">
        <authorList>
            <person name="Kim S.G."/>
            <person name="Park S.C."/>
        </authorList>
    </citation>
    <scope>NUCLEOTIDE SEQUENCE [LARGE SCALE GENOMIC DNA]</scope>
</reference>
<dbReference type="EMBL" id="MK689364">
    <property type="protein sequence ID" value="QBZ70831.1"/>
    <property type="molecule type" value="Genomic_DNA"/>
</dbReference>
<evidence type="ECO:0000313" key="3">
    <source>
        <dbReference type="Proteomes" id="UP000297195"/>
    </source>
</evidence>
<proteinExistence type="predicted"/>
<feature type="compositionally biased region" description="Basic and acidic residues" evidence="1">
    <location>
        <begin position="8"/>
        <end position="18"/>
    </location>
</feature>
<dbReference type="Proteomes" id="UP000297195">
    <property type="component" value="Segment"/>
</dbReference>
<keyword evidence="3" id="KW-1185">Reference proteome</keyword>
<feature type="region of interest" description="Disordered" evidence="1">
    <location>
        <begin position="1"/>
        <end position="47"/>
    </location>
</feature>
<protein>
    <submittedName>
        <fullName evidence="2">Uncharacterized protein</fullName>
    </submittedName>
</protein>
<sequence>MKKRKVVSPKEKKRREEQSLGNSPLYLDGEGGTFRMHKNSKNSYRIY</sequence>
<evidence type="ECO:0000256" key="1">
    <source>
        <dbReference type="SAM" id="MobiDB-lite"/>
    </source>
</evidence>
<evidence type="ECO:0000313" key="2">
    <source>
        <dbReference type="EMBL" id="QBZ70831.1"/>
    </source>
</evidence>
<organism evidence="2 3">
    <name type="scientific">Edwardsiella phage pEt-SU</name>
    <dbReference type="NCBI Taxonomy" id="2562142"/>
    <lineage>
        <taxon>Viruses</taxon>
        <taxon>Duplodnaviria</taxon>
        <taxon>Heunggongvirae</taxon>
        <taxon>Uroviricota</taxon>
        <taxon>Caudoviricetes</taxon>
        <taxon>Chimalliviridae</taxon>
        <taxon>Petsuvirus</taxon>
        <taxon>Petsuvirus pEtSU</taxon>
    </lineage>
</organism>
<gene>
    <name evidence="2" type="ORF">pETSU_250</name>
</gene>